<comment type="caution">
    <text evidence="2">The sequence shown here is derived from an EMBL/GenBank/DDBJ whole genome shotgun (WGS) entry which is preliminary data.</text>
</comment>
<feature type="coiled-coil region" evidence="1">
    <location>
        <begin position="24"/>
        <end position="51"/>
    </location>
</feature>
<dbReference type="EMBL" id="JAENIO010000038">
    <property type="protein sequence ID" value="MBK1835040.1"/>
    <property type="molecule type" value="Genomic_DNA"/>
</dbReference>
<proteinExistence type="predicted"/>
<keyword evidence="1" id="KW-0175">Coiled coil</keyword>
<gene>
    <name evidence="2" type="ORF">JIN78_13295</name>
</gene>
<keyword evidence="3" id="KW-1185">Reference proteome</keyword>
<dbReference type="Proteomes" id="UP000604083">
    <property type="component" value="Unassembled WGS sequence"/>
</dbReference>
<evidence type="ECO:0000313" key="2">
    <source>
        <dbReference type="EMBL" id="MBK1835040.1"/>
    </source>
</evidence>
<evidence type="ECO:0000256" key="1">
    <source>
        <dbReference type="SAM" id="Coils"/>
    </source>
</evidence>
<organism evidence="2 3">
    <name type="scientific">Roseibacillus ishigakijimensis</name>
    <dbReference type="NCBI Taxonomy" id="454146"/>
    <lineage>
        <taxon>Bacteria</taxon>
        <taxon>Pseudomonadati</taxon>
        <taxon>Verrucomicrobiota</taxon>
        <taxon>Verrucomicrobiia</taxon>
        <taxon>Verrucomicrobiales</taxon>
        <taxon>Verrucomicrobiaceae</taxon>
        <taxon>Roseibacillus</taxon>
    </lineage>
</organism>
<dbReference type="AlphaFoldDB" id="A0A934VNH2"/>
<dbReference type="RefSeq" id="WP_200392475.1">
    <property type="nucleotide sequence ID" value="NZ_JAENIO010000038.1"/>
</dbReference>
<evidence type="ECO:0000313" key="3">
    <source>
        <dbReference type="Proteomes" id="UP000604083"/>
    </source>
</evidence>
<name>A0A934VNH2_9BACT</name>
<sequence>MNESSKDALIKRQAATIEGCLSLIEKYSRYCDELQERLASYRKAYFEKEGQR</sequence>
<protein>
    <submittedName>
        <fullName evidence="2">Uncharacterized protein</fullName>
    </submittedName>
</protein>
<reference evidence="2" key="1">
    <citation type="submission" date="2021-01" db="EMBL/GenBank/DDBJ databases">
        <title>Modified the classification status of verrucomicrobia.</title>
        <authorList>
            <person name="Feng X."/>
        </authorList>
    </citation>
    <scope>NUCLEOTIDE SEQUENCE</scope>
    <source>
        <strain evidence="2">KCTC 12986</strain>
    </source>
</reference>
<accession>A0A934VNH2</accession>